<organism evidence="1 2">
    <name type="scientific">[Ruminococcus] lactaris ATCC 29176</name>
    <dbReference type="NCBI Taxonomy" id="471875"/>
    <lineage>
        <taxon>Bacteria</taxon>
        <taxon>Bacillati</taxon>
        <taxon>Bacillota</taxon>
        <taxon>Clostridia</taxon>
        <taxon>Lachnospirales</taxon>
        <taxon>Lachnospiraceae</taxon>
        <taxon>Mediterraneibacter</taxon>
    </lineage>
</organism>
<gene>
    <name evidence="1" type="ORF">RUMLAC_01344</name>
</gene>
<accession>B5CPF1</accession>
<comment type="caution">
    <text evidence="1">The sequence shown here is derived from an EMBL/GenBank/DDBJ whole genome shotgun (WGS) entry which is preliminary data.</text>
</comment>
<dbReference type="Proteomes" id="UP000003254">
    <property type="component" value="Unassembled WGS sequence"/>
</dbReference>
<keyword evidence="2" id="KW-1185">Reference proteome</keyword>
<dbReference type="AlphaFoldDB" id="B5CPF1"/>
<dbReference type="HOGENOM" id="CLU_3316461_0_0_9"/>
<proteinExistence type="predicted"/>
<evidence type="ECO:0000313" key="2">
    <source>
        <dbReference type="Proteomes" id="UP000003254"/>
    </source>
</evidence>
<dbReference type="EMBL" id="ABOU02000033">
    <property type="protein sequence ID" value="EDY32743.1"/>
    <property type="molecule type" value="Genomic_DNA"/>
</dbReference>
<reference evidence="1 2" key="1">
    <citation type="submission" date="2008-08" db="EMBL/GenBank/DDBJ databases">
        <title>Draft genome sequence of Ruminococcus lactaris ATCC 29176.</title>
        <authorList>
            <person name="Sudarsanam P."/>
            <person name="Ley R."/>
            <person name="Guruge J."/>
            <person name="Turnbaugh P.J."/>
            <person name="Mahowald M."/>
            <person name="Liep D."/>
            <person name="Gordon J."/>
        </authorList>
    </citation>
    <scope>NUCLEOTIDE SEQUENCE [LARGE SCALE GENOMIC DNA]</scope>
    <source>
        <strain evidence="1 2">ATCC 29176</strain>
    </source>
</reference>
<reference evidence="1 2" key="2">
    <citation type="submission" date="2008-08" db="EMBL/GenBank/DDBJ databases">
        <authorList>
            <person name="Fulton L."/>
            <person name="Clifton S."/>
            <person name="Fulton B."/>
            <person name="Xu J."/>
            <person name="Minx P."/>
            <person name="Pepin K.H."/>
            <person name="Johnson M."/>
            <person name="Bhonagiri V."/>
            <person name="Nash W.E."/>
            <person name="Mardis E.R."/>
            <person name="Wilson R.K."/>
        </authorList>
    </citation>
    <scope>NUCLEOTIDE SEQUENCE [LARGE SCALE GENOMIC DNA]</scope>
    <source>
        <strain evidence="1 2">ATCC 29176</strain>
    </source>
</reference>
<sequence>MSFSYNVFKRSRKKNREIKAGNVMKEWSERRSRYGTIKE</sequence>
<name>B5CPF1_9FIRM</name>
<protein>
    <submittedName>
        <fullName evidence="1">Uncharacterized protein</fullName>
    </submittedName>
</protein>
<evidence type="ECO:0000313" key="1">
    <source>
        <dbReference type="EMBL" id="EDY32743.1"/>
    </source>
</evidence>